<evidence type="ECO:0000313" key="1">
    <source>
        <dbReference type="EMBL" id="KAL0428899.1"/>
    </source>
</evidence>
<sequence>MEEDGMRARSFRYEDYSTRRVFLRSYPLHWGADSQVEESREAAAATAEDRKVEPARAAKGKKPIKKIILAVIQWGEERVLVFRKFNHKIMIYVVNCVPVHFKPPTALISAK</sequence>
<reference evidence="1" key="1">
    <citation type="submission" date="2020-06" db="EMBL/GenBank/DDBJ databases">
        <authorList>
            <person name="Li T."/>
            <person name="Hu X."/>
            <person name="Zhang T."/>
            <person name="Song X."/>
            <person name="Zhang H."/>
            <person name="Dai N."/>
            <person name="Sheng W."/>
            <person name="Hou X."/>
            <person name="Wei L."/>
        </authorList>
    </citation>
    <scope>NUCLEOTIDE SEQUENCE</scope>
    <source>
        <strain evidence="1">G02</strain>
        <tissue evidence="1">Leaf</tissue>
    </source>
</reference>
<dbReference type="EMBL" id="JACGWJ010000003">
    <property type="protein sequence ID" value="KAL0428899.1"/>
    <property type="molecule type" value="Genomic_DNA"/>
</dbReference>
<name>A0AAW2VGT3_SESRA</name>
<accession>A0AAW2VGT3</accession>
<reference evidence="1" key="2">
    <citation type="journal article" date="2024" name="Plant">
        <title>Genomic evolution and insights into agronomic trait innovations of Sesamum species.</title>
        <authorList>
            <person name="Miao H."/>
            <person name="Wang L."/>
            <person name="Qu L."/>
            <person name="Liu H."/>
            <person name="Sun Y."/>
            <person name="Le M."/>
            <person name="Wang Q."/>
            <person name="Wei S."/>
            <person name="Zheng Y."/>
            <person name="Lin W."/>
            <person name="Duan Y."/>
            <person name="Cao H."/>
            <person name="Xiong S."/>
            <person name="Wang X."/>
            <person name="Wei L."/>
            <person name="Li C."/>
            <person name="Ma Q."/>
            <person name="Ju M."/>
            <person name="Zhao R."/>
            <person name="Li G."/>
            <person name="Mu C."/>
            <person name="Tian Q."/>
            <person name="Mei H."/>
            <person name="Zhang T."/>
            <person name="Gao T."/>
            <person name="Zhang H."/>
        </authorList>
    </citation>
    <scope>NUCLEOTIDE SEQUENCE</scope>
    <source>
        <strain evidence="1">G02</strain>
    </source>
</reference>
<gene>
    <name evidence="1" type="ORF">Sradi_0515900</name>
</gene>
<organism evidence="1">
    <name type="scientific">Sesamum radiatum</name>
    <name type="common">Black benniseed</name>
    <dbReference type="NCBI Taxonomy" id="300843"/>
    <lineage>
        <taxon>Eukaryota</taxon>
        <taxon>Viridiplantae</taxon>
        <taxon>Streptophyta</taxon>
        <taxon>Embryophyta</taxon>
        <taxon>Tracheophyta</taxon>
        <taxon>Spermatophyta</taxon>
        <taxon>Magnoliopsida</taxon>
        <taxon>eudicotyledons</taxon>
        <taxon>Gunneridae</taxon>
        <taxon>Pentapetalae</taxon>
        <taxon>asterids</taxon>
        <taxon>lamiids</taxon>
        <taxon>Lamiales</taxon>
        <taxon>Pedaliaceae</taxon>
        <taxon>Sesamum</taxon>
    </lineage>
</organism>
<dbReference type="AlphaFoldDB" id="A0AAW2VGT3"/>
<comment type="caution">
    <text evidence="1">The sequence shown here is derived from an EMBL/GenBank/DDBJ whole genome shotgun (WGS) entry which is preliminary data.</text>
</comment>
<proteinExistence type="predicted"/>
<protein>
    <submittedName>
        <fullName evidence="1">Uncharacterized protein</fullName>
    </submittedName>
</protein>